<dbReference type="EMBL" id="JPRJ01000086">
    <property type="protein sequence ID" value="KFF09872.1"/>
    <property type="molecule type" value="Genomic_DNA"/>
</dbReference>
<feature type="chain" id="PRO_5001801933" evidence="1">
    <location>
        <begin position="19"/>
        <end position="162"/>
    </location>
</feature>
<comment type="caution">
    <text evidence="2">The sequence shown here is derived from an EMBL/GenBank/DDBJ whole genome shotgun (WGS) entry which is preliminary data.</text>
</comment>
<evidence type="ECO:0000313" key="2">
    <source>
        <dbReference type="EMBL" id="KFF09872.1"/>
    </source>
</evidence>
<dbReference type="AlphaFoldDB" id="A0A085ZZK8"/>
<gene>
    <name evidence="2" type="ORF">IQ37_19750</name>
</gene>
<dbReference type="OrthoDB" id="1495376at2"/>
<dbReference type="RefSeq" id="WP_034688381.1">
    <property type="nucleotide sequence ID" value="NZ_CP023049.2"/>
</dbReference>
<feature type="signal peptide" evidence="1">
    <location>
        <begin position="1"/>
        <end position="18"/>
    </location>
</feature>
<sequence length="162" mass="18994">MNKLIYMFLMCISFYTYAQNRNANIIILVDGEIIKYTYVKIGLENGEIIKGTIQPGKLQLKESDYKVLEGSQIKSFQFTYSSSCKGESESKTYEIDDFKLSWLDQPYVIIYVYNTDNNKYKKIYNPLPGKSYTYDYEIPGGTMKRVQKSFTKDQKKCQYNNK</sequence>
<accession>A0A085ZZK8</accession>
<dbReference type="Proteomes" id="UP000028709">
    <property type="component" value="Unassembled WGS sequence"/>
</dbReference>
<keyword evidence="1" id="KW-0732">Signal</keyword>
<protein>
    <submittedName>
        <fullName evidence="2">Uncharacterized protein</fullName>
    </submittedName>
</protein>
<evidence type="ECO:0000256" key="1">
    <source>
        <dbReference type="SAM" id="SignalP"/>
    </source>
</evidence>
<reference evidence="2 3" key="1">
    <citation type="submission" date="2014-07" db="EMBL/GenBank/DDBJ databases">
        <title>Genome of Chryseobacterium piperi CTM.</title>
        <authorList>
            <person name="Pipes S.E."/>
            <person name="Stropko S.J."/>
            <person name="Newman J.D."/>
        </authorList>
    </citation>
    <scope>NUCLEOTIDE SEQUENCE [LARGE SCALE GENOMIC DNA]</scope>
    <source>
        <strain evidence="2 3">CTM</strain>
    </source>
</reference>
<name>A0A085ZZK8_9FLAO</name>
<proteinExistence type="predicted"/>
<keyword evidence="3" id="KW-1185">Reference proteome</keyword>
<dbReference type="eggNOG" id="ENOG5033HQS">
    <property type="taxonomic scope" value="Bacteria"/>
</dbReference>
<organism evidence="2 3">
    <name type="scientific">Chryseobacterium piperi</name>
    <dbReference type="NCBI Taxonomy" id="558152"/>
    <lineage>
        <taxon>Bacteria</taxon>
        <taxon>Pseudomonadati</taxon>
        <taxon>Bacteroidota</taxon>
        <taxon>Flavobacteriia</taxon>
        <taxon>Flavobacteriales</taxon>
        <taxon>Weeksellaceae</taxon>
        <taxon>Chryseobacterium group</taxon>
        <taxon>Chryseobacterium</taxon>
    </lineage>
</organism>
<evidence type="ECO:0000313" key="3">
    <source>
        <dbReference type="Proteomes" id="UP000028709"/>
    </source>
</evidence>